<dbReference type="InterPro" id="IPR000209">
    <property type="entry name" value="Peptidase_S8/S53_dom"/>
</dbReference>
<gene>
    <name evidence="7" type="ORF">BN1180_02114</name>
</gene>
<dbReference type="PROSITE" id="PS51892">
    <property type="entry name" value="SUBTILASE"/>
    <property type="match status" value="1"/>
</dbReference>
<evidence type="ECO:0000313" key="8">
    <source>
        <dbReference type="Proteomes" id="UP000182110"/>
    </source>
</evidence>
<evidence type="ECO:0000259" key="6">
    <source>
        <dbReference type="Pfam" id="PF00082"/>
    </source>
</evidence>
<dbReference type="InterPro" id="IPR050131">
    <property type="entry name" value="Peptidase_S8_subtilisin-like"/>
</dbReference>
<keyword evidence="3 5" id="KW-0378">Hydrolase</keyword>
<protein>
    <submittedName>
        <fullName evidence="7">Peptidase S8/S53 subtilisin kexin sedolisin</fullName>
    </submittedName>
</protein>
<organism evidence="7 8">
    <name type="scientific">Peribacillus simplex</name>
    <dbReference type="NCBI Taxonomy" id="1478"/>
    <lineage>
        <taxon>Bacteria</taxon>
        <taxon>Bacillati</taxon>
        <taxon>Bacillota</taxon>
        <taxon>Bacilli</taxon>
        <taxon>Bacillales</taxon>
        <taxon>Bacillaceae</taxon>
        <taxon>Peribacillus</taxon>
    </lineage>
</organism>
<evidence type="ECO:0000256" key="1">
    <source>
        <dbReference type="ARBA" id="ARBA00011073"/>
    </source>
</evidence>
<dbReference type="GO" id="GO:0004252">
    <property type="term" value="F:serine-type endopeptidase activity"/>
    <property type="evidence" value="ECO:0007669"/>
    <property type="project" value="UniProtKB-UniRule"/>
</dbReference>
<dbReference type="SUPFAM" id="SSF52743">
    <property type="entry name" value="Subtilisin-like"/>
    <property type="match status" value="1"/>
</dbReference>
<evidence type="ECO:0000256" key="2">
    <source>
        <dbReference type="ARBA" id="ARBA00022670"/>
    </source>
</evidence>
<proteinExistence type="inferred from homology"/>
<dbReference type="InterPro" id="IPR015500">
    <property type="entry name" value="Peptidase_S8_subtilisin-rel"/>
</dbReference>
<accession>A0AAN2PG25</accession>
<feature type="active site" description="Charge relay system" evidence="5">
    <location>
        <position position="203"/>
    </location>
</feature>
<keyword evidence="8" id="KW-1185">Reference proteome</keyword>
<evidence type="ECO:0000256" key="3">
    <source>
        <dbReference type="ARBA" id="ARBA00022801"/>
    </source>
</evidence>
<dbReference type="GO" id="GO:0006508">
    <property type="term" value="P:proteolysis"/>
    <property type="evidence" value="ECO:0007669"/>
    <property type="project" value="UniProtKB-KW"/>
</dbReference>
<feature type="domain" description="Peptidase S8/S53" evidence="6">
    <location>
        <begin position="13"/>
        <end position="251"/>
    </location>
</feature>
<sequence>MNFPLKINNSSKNKVKIAILDSGFDHEESSISLNIFKSYDCISFEKCTLKENTKDKYGHGTHISKIIASGTLPNVQLIPIKILSDTGNGDINAFVNGINMAIKENVDIINLSLEIDKDISSVYKVIKKAYDRDIIIVAASGNNGTGKVSYPGKYKEVLSVGSYNNFFEKSQFSQYGKELDFVGPGEYMNQEIENTDQVNNGTSLATAFVTRSVALFYLENDVSSNIHLYSYLKNSVIDLNQKGYDIHTGYGIINVEKLLE</sequence>
<feature type="active site" description="Charge relay system" evidence="5">
    <location>
        <position position="59"/>
    </location>
</feature>
<dbReference type="PANTHER" id="PTHR43806:SF11">
    <property type="entry name" value="CEREVISIN-RELATED"/>
    <property type="match status" value="1"/>
</dbReference>
<dbReference type="Pfam" id="PF00082">
    <property type="entry name" value="Peptidase_S8"/>
    <property type="match status" value="1"/>
</dbReference>
<evidence type="ECO:0000256" key="4">
    <source>
        <dbReference type="ARBA" id="ARBA00022825"/>
    </source>
</evidence>
<dbReference type="PRINTS" id="PR00723">
    <property type="entry name" value="SUBTILISIN"/>
</dbReference>
<dbReference type="PANTHER" id="PTHR43806">
    <property type="entry name" value="PEPTIDASE S8"/>
    <property type="match status" value="1"/>
</dbReference>
<dbReference type="RefSeq" id="WP_072272756.1">
    <property type="nucleotide sequence ID" value="NZ_CCXW01000001.1"/>
</dbReference>
<keyword evidence="2 5" id="KW-0645">Protease</keyword>
<evidence type="ECO:0000313" key="7">
    <source>
        <dbReference type="EMBL" id="CEG31957.1"/>
    </source>
</evidence>
<reference evidence="7 8" key="1">
    <citation type="journal article" date="2014" name="Genome Announc.">
        <title>Genome Sequence of Bacillus simplex Strain P558, Isolated from a Human Fecal Sample.</title>
        <authorList>
            <person name="Croce O."/>
            <person name="Hugon P."/>
            <person name="Lagier J.C."/>
            <person name="Bibi F."/>
            <person name="Robert C."/>
            <person name="Azhar E.I."/>
            <person name="Raoult D."/>
            <person name="Fournier P.E."/>
        </authorList>
    </citation>
    <scope>NUCLEOTIDE SEQUENCE [LARGE SCALE GENOMIC DNA]</scope>
    <source>
        <strain evidence="7 8">P558</strain>
    </source>
</reference>
<evidence type="ECO:0000256" key="5">
    <source>
        <dbReference type="PROSITE-ProRule" id="PRU01240"/>
    </source>
</evidence>
<feature type="active site" description="Charge relay system" evidence="5">
    <location>
        <position position="21"/>
    </location>
</feature>
<name>A0AAN2PG25_9BACI</name>
<dbReference type="EMBL" id="CCXW01000001">
    <property type="protein sequence ID" value="CEG31957.1"/>
    <property type="molecule type" value="Genomic_DNA"/>
</dbReference>
<dbReference type="Proteomes" id="UP000182110">
    <property type="component" value="Unassembled WGS sequence"/>
</dbReference>
<dbReference type="InterPro" id="IPR036852">
    <property type="entry name" value="Peptidase_S8/S53_dom_sf"/>
</dbReference>
<dbReference type="Gene3D" id="3.40.50.200">
    <property type="entry name" value="Peptidase S8/S53 domain"/>
    <property type="match status" value="1"/>
</dbReference>
<dbReference type="AlphaFoldDB" id="A0AAN2PG25"/>
<keyword evidence="4 5" id="KW-0720">Serine protease</keyword>
<comment type="caution">
    <text evidence="7">The sequence shown here is derived from an EMBL/GenBank/DDBJ whole genome shotgun (WGS) entry which is preliminary data.</text>
</comment>
<comment type="similarity">
    <text evidence="1 5">Belongs to the peptidase S8 family.</text>
</comment>